<protein>
    <submittedName>
        <fullName evidence="1">Uncharacterized protein</fullName>
    </submittedName>
</protein>
<evidence type="ECO:0000313" key="1">
    <source>
        <dbReference type="EMBL" id="GJS71310.1"/>
    </source>
</evidence>
<accession>A0ABQ4Y0V1</accession>
<keyword evidence="2" id="KW-1185">Reference proteome</keyword>
<evidence type="ECO:0000313" key="2">
    <source>
        <dbReference type="Proteomes" id="UP001151760"/>
    </source>
</evidence>
<proteinExistence type="predicted"/>
<name>A0ABQ4Y0V1_9ASTR</name>
<reference evidence="1" key="2">
    <citation type="submission" date="2022-01" db="EMBL/GenBank/DDBJ databases">
        <authorList>
            <person name="Yamashiro T."/>
            <person name="Shiraishi A."/>
            <person name="Satake H."/>
            <person name="Nakayama K."/>
        </authorList>
    </citation>
    <scope>NUCLEOTIDE SEQUENCE</scope>
</reference>
<dbReference type="Proteomes" id="UP001151760">
    <property type="component" value="Unassembled WGS sequence"/>
</dbReference>
<dbReference type="EMBL" id="BQNB010009997">
    <property type="protein sequence ID" value="GJS71310.1"/>
    <property type="molecule type" value="Genomic_DNA"/>
</dbReference>
<sequence length="245" mass="27275">MMRLKSSTFLKAATSVVSRQDAANFYQSRIIILTMGLLLKTATSVVSRQEANSFQTTVRDFNLPACLGVIRGSKTVSDTVLKHDLCELVIAKALGGERCLLQHISIRKGYQSQKEQKRAKTNKKRKRQVQEIDLRKVIKAGSARQQEKKGIVTTSRYVVPTGRVVKVPAGRYVVPTGKDNVIVSAGRTKVIPAGRTLLVLLLASLKGFVVLYNLNRREDLSRAGPTSGIRAWREPLLKKLYYSYS</sequence>
<comment type="caution">
    <text evidence="1">The sequence shown here is derived from an EMBL/GenBank/DDBJ whole genome shotgun (WGS) entry which is preliminary data.</text>
</comment>
<gene>
    <name evidence="1" type="ORF">Tco_0704151</name>
</gene>
<organism evidence="1 2">
    <name type="scientific">Tanacetum coccineum</name>
    <dbReference type="NCBI Taxonomy" id="301880"/>
    <lineage>
        <taxon>Eukaryota</taxon>
        <taxon>Viridiplantae</taxon>
        <taxon>Streptophyta</taxon>
        <taxon>Embryophyta</taxon>
        <taxon>Tracheophyta</taxon>
        <taxon>Spermatophyta</taxon>
        <taxon>Magnoliopsida</taxon>
        <taxon>eudicotyledons</taxon>
        <taxon>Gunneridae</taxon>
        <taxon>Pentapetalae</taxon>
        <taxon>asterids</taxon>
        <taxon>campanulids</taxon>
        <taxon>Asterales</taxon>
        <taxon>Asteraceae</taxon>
        <taxon>Asteroideae</taxon>
        <taxon>Anthemideae</taxon>
        <taxon>Anthemidinae</taxon>
        <taxon>Tanacetum</taxon>
    </lineage>
</organism>
<reference evidence="1" key="1">
    <citation type="journal article" date="2022" name="Int. J. Mol. Sci.">
        <title>Draft Genome of Tanacetum Coccineum: Genomic Comparison of Closely Related Tanacetum-Family Plants.</title>
        <authorList>
            <person name="Yamashiro T."/>
            <person name="Shiraishi A."/>
            <person name="Nakayama K."/>
            <person name="Satake H."/>
        </authorList>
    </citation>
    <scope>NUCLEOTIDE SEQUENCE</scope>
</reference>